<keyword evidence="2" id="KW-0808">Transferase</keyword>
<organism evidence="2 3">
    <name type="scientific">Tanacetum coccineum</name>
    <dbReference type="NCBI Taxonomy" id="301880"/>
    <lineage>
        <taxon>Eukaryota</taxon>
        <taxon>Viridiplantae</taxon>
        <taxon>Streptophyta</taxon>
        <taxon>Embryophyta</taxon>
        <taxon>Tracheophyta</taxon>
        <taxon>Spermatophyta</taxon>
        <taxon>Magnoliopsida</taxon>
        <taxon>eudicotyledons</taxon>
        <taxon>Gunneridae</taxon>
        <taxon>Pentapetalae</taxon>
        <taxon>asterids</taxon>
        <taxon>campanulids</taxon>
        <taxon>Asterales</taxon>
        <taxon>Asteraceae</taxon>
        <taxon>Asteroideae</taxon>
        <taxon>Anthemideae</taxon>
        <taxon>Anthemidinae</taxon>
        <taxon>Tanacetum</taxon>
    </lineage>
</organism>
<comment type="caution">
    <text evidence="2">The sequence shown here is derived from an EMBL/GenBank/DDBJ whole genome shotgun (WGS) entry which is preliminary data.</text>
</comment>
<name>A0ABQ5H4J6_9ASTR</name>
<dbReference type="PROSITE" id="PS50878">
    <property type="entry name" value="RT_POL"/>
    <property type="match status" value="1"/>
</dbReference>
<gene>
    <name evidence="2" type="ORF">Tco_1056706</name>
</gene>
<dbReference type="Pfam" id="PF13966">
    <property type="entry name" value="zf-RVT"/>
    <property type="match status" value="1"/>
</dbReference>
<dbReference type="EMBL" id="BQNB010019160">
    <property type="protein sequence ID" value="GJT82364.1"/>
    <property type="molecule type" value="Genomic_DNA"/>
</dbReference>
<keyword evidence="2" id="KW-0548">Nucleotidyltransferase</keyword>
<dbReference type="PANTHER" id="PTHR33116:SF80">
    <property type="entry name" value="REVERSE TRANSCRIPTASE ZINC-BINDING DOMAIN-CONTAINING PROTEIN"/>
    <property type="match status" value="1"/>
</dbReference>
<feature type="domain" description="Reverse transcriptase" evidence="1">
    <location>
        <begin position="1"/>
        <end position="205"/>
    </location>
</feature>
<evidence type="ECO:0000313" key="2">
    <source>
        <dbReference type="EMBL" id="GJT82364.1"/>
    </source>
</evidence>
<keyword evidence="2" id="KW-0695">RNA-directed DNA polymerase</keyword>
<sequence>MENLLLATEIIKDYHKEDITARCAMKIDISKAFDSVQWPFLLNVLKALDMPDKYIHWINLCISSASFSVQVNGELAGYFPSSRGLRQGCSLSPYLFVICMNVLSKKIDEAARIKRIGLHPGCHDMNLTHLCFADDLMVFVEGDKRSIEGALAVFDDFTIHSGLRISLEKSTIYMAGIRDDVKEDILTDFPFEYGTLPVRYLGLPLLTKKMGAADFAPLIEKIKLQISTWTARQLSFAGRLQLLSSVIFSLTNFWMAAFRLPKSCINKIDKLCASFLWSGPDLKTTKAKLIFRIISSKNSLWVDWIKRHLIRNNSFWALKDNMTAGSWIWKKLLKYRDMARMFYKVKVKCGYSISFWHDSWCSLGCLFGLFGQRGFIELGVSDQTTLGEVMERDRGRIHRNALLNQVEHEILMLKEQRVHGQEDEFLWRLTDDNYSDRFRSKETWQILRGSCPAWDCHRGIWFPFATPKFAFLSWLAAKNRLVTGEKMECWNINVQVGCSFCAEPRETHGNICSSIVYTQGKFGKLWWGA</sequence>
<reference evidence="2" key="2">
    <citation type="submission" date="2022-01" db="EMBL/GenBank/DDBJ databases">
        <authorList>
            <person name="Yamashiro T."/>
            <person name="Shiraishi A."/>
            <person name="Satake H."/>
            <person name="Nakayama K."/>
        </authorList>
    </citation>
    <scope>NUCLEOTIDE SEQUENCE</scope>
</reference>
<dbReference type="InterPro" id="IPR043502">
    <property type="entry name" value="DNA/RNA_pol_sf"/>
</dbReference>
<keyword evidence="3" id="KW-1185">Reference proteome</keyword>
<reference evidence="2" key="1">
    <citation type="journal article" date="2022" name="Int. J. Mol. Sci.">
        <title>Draft Genome of Tanacetum Coccineum: Genomic Comparison of Closely Related Tanacetum-Family Plants.</title>
        <authorList>
            <person name="Yamashiro T."/>
            <person name="Shiraishi A."/>
            <person name="Nakayama K."/>
            <person name="Satake H."/>
        </authorList>
    </citation>
    <scope>NUCLEOTIDE SEQUENCE</scope>
</reference>
<evidence type="ECO:0000259" key="1">
    <source>
        <dbReference type="PROSITE" id="PS50878"/>
    </source>
</evidence>
<proteinExistence type="predicted"/>
<dbReference type="GO" id="GO:0003964">
    <property type="term" value="F:RNA-directed DNA polymerase activity"/>
    <property type="evidence" value="ECO:0007669"/>
    <property type="project" value="UniProtKB-KW"/>
</dbReference>
<dbReference type="SUPFAM" id="SSF56672">
    <property type="entry name" value="DNA/RNA polymerases"/>
    <property type="match status" value="1"/>
</dbReference>
<dbReference type="Proteomes" id="UP001151760">
    <property type="component" value="Unassembled WGS sequence"/>
</dbReference>
<dbReference type="InterPro" id="IPR026960">
    <property type="entry name" value="RVT-Znf"/>
</dbReference>
<dbReference type="CDD" id="cd01650">
    <property type="entry name" value="RT_nLTR_like"/>
    <property type="match status" value="1"/>
</dbReference>
<dbReference type="PANTHER" id="PTHR33116">
    <property type="entry name" value="REVERSE TRANSCRIPTASE ZINC-BINDING DOMAIN-CONTAINING PROTEIN-RELATED-RELATED"/>
    <property type="match status" value="1"/>
</dbReference>
<protein>
    <submittedName>
        <fullName evidence="2">Non-LTR retroelement reverse transcriptase</fullName>
    </submittedName>
</protein>
<dbReference type="InterPro" id="IPR000477">
    <property type="entry name" value="RT_dom"/>
</dbReference>
<evidence type="ECO:0000313" key="3">
    <source>
        <dbReference type="Proteomes" id="UP001151760"/>
    </source>
</evidence>
<accession>A0ABQ5H4J6</accession>
<dbReference type="Pfam" id="PF00078">
    <property type="entry name" value="RVT_1"/>
    <property type="match status" value="1"/>
</dbReference>